<name>A0ACC2S5Q4_9FUNG</name>
<dbReference type="Proteomes" id="UP001165960">
    <property type="component" value="Unassembled WGS sequence"/>
</dbReference>
<accession>A0ACC2S5Q4</accession>
<reference evidence="1" key="1">
    <citation type="submission" date="2022-04" db="EMBL/GenBank/DDBJ databases">
        <title>Genome of the entomopathogenic fungus Entomophthora muscae.</title>
        <authorList>
            <person name="Elya C."/>
            <person name="Lovett B.R."/>
            <person name="Lee E."/>
            <person name="Macias A.M."/>
            <person name="Hajek A.E."/>
            <person name="De Bivort B.L."/>
            <person name="Kasson M.T."/>
            <person name="De Fine Licht H.H."/>
            <person name="Stajich J.E."/>
        </authorList>
    </citation>
    <scope>NUCLEOTIDE SEQUENCE</scope>
    <source>
        <strain evidence="1">Berkeley</strain>
    </source>
</reference>
<dbReference type="EMBL" id="QTSX02005776">
    <property type="protein sequence ID" value="KAJ9057664.1"/>
    <property type="molecule type" value="Genomic_DNA"/>
</dbReference>
<comment type="caution">
    <text evidence="1">The sequence shown here is derived from an EMBL/GenBank/DDBJ whole genome shotgun (WGS) entry which is preliminary data.</text>
</comment>
<keyword evidence="2" id="KW-1185">Reference proteome</keyword>
<gene>
    <name evidence="1" type="ORF">DSO57_1020531</name>
</gene>
<evidence type="ECO:0000313" key="2">
    <source>
        <dbReference type="Proteomes" id="UP001165960"/>
    </source>
</evidence>
<evidence type="ECO:0000313" key="1">
    <source>
        <dbReference type="EMBL" id="KAJ9057664.1"/>
    </source>
</evidence>
<proteinExistence type="predicted"/>
<sequence length="73" mass="8584">MGQVLKREFLISKANVRSTGKRAWIHVWWVEFIYSVVPPFRNKLTESPSLLNKRIDTIEVNIDVITLDIFIKL</sequence>
<protein>
    <submittedName>
        <fullName evidence="1">Uncharacterized protein</fullName>
    </submittedName>
</protein>
<organism evidence="1 2">
    <name type="scientific">Entomophthora muscae</name>
    <dbReference type="NCBI Taxonomy" id="34485"/>
    <lineage>
        <taxon>Eukaryota</taxon>
        <taxon>Fungi</taxon>
        <taxon>Fungi incertae sedis</taxon>
        <taxon>Zoopagomycota</taxon>
        <taxon>Entomophthoromycotina</taxon>
        <taxon>Entomophthoromycetes</taxon>
        <taxon>Entomophthorales</taxon>
        <taxon>Entomophthoraceae</taxon>
        <taxon>Entomophthora</taxon>
    </lineage>
</organism>